<evidence type="ECO:0000256" key="6">
    <source>
        <dbReference type="ARBA" id="ARBA00022598"/>
    </source>
</evidence>
<reference evidence="22 23" key="1">
    <citation type="journal article" date="2018" name="New Phytol.">
        <title>Phylogenomics of Endogonaceae and evolution of mycorrhizas within Mucoromycota.</title>
        <authorList>
            <person name="Chang Y."/>
            <person name="Desiro A."/>
            <person name="Na H."/>
            <person name="Sandor L."/>
            <person name="Lipzen A."/>
            <person name="Clum A."/>
            <person name="Barry K."/>
            <person name="Grigoriev I.V."/>
            <person name="Martin F.M."/>
            <person name="Stajich J.E."/>
            <person name="Smith M.E."/>
            <person name="Bonito G."/>
            <person name="Spatafora J.W."/>
        </authorList>
    </citation>
    <scope>NUCLEOTIDE SEQUENCE [LARGE SCALE GENOMIC DNA]</scope>
    <source>
        <strain evidence="22 23">AD002</strain>
    </source>
</reference>
<evidence type="ECO:0000256" key="15">
    <source>
        <dbReference type="ARBA" id="ARBA00023242"/>
    </source>
</evidence>
<evidence type="ECO:0000256" key="19">
    <source>
        <dbReference type="RuleBase" id="RU004196"/>
    </source>
</evidence>
<dbReference type="InterPro" id="IPR029710">
    <property type="entry name" value="LIG4"/>
</dbReference>
<evidence type="ECO:0000256" key="8">
    <source>
        <dbReference type="ARBA" id="ARBA00022737"/>
    </source>
</evidence>
<dbReference type="GO" id="GO:0005524">
    <property type="term" value="F:ATP binding"/>
    <property type="evidence" value="ECO:0007669"/>
    <property type="project" value="UniProtKB-KW"/>
</dbReference>
<keyword evidence="15" id="KW-0539">Nucleus</keyword>
<dbReference type="SMART" id="SM00292">
    <property type="entry name" value="BRCT"/>
    <property type="match status" value="1"/>
</dbReference>
<keyword evidence="14" id="KW-0234">DNA repair</keyword>
<dbReference type="EMBL" id="RBNJ01014741">
    <property type="protein sequence ID" value="RUS24844.1"/>
    <property type="molecule type" value="Genomic_DNA"/>
</dbReference>
<dbReference type="SUPFAM" id="SSF117018">
    <property type="entry name" value="ATP-dependent DNA ligase DNA-binding domain"/>
    <property type="match status" value="1"/>
</dbReference>
<dbReference type="PANTHER" id="PTHR45997:SF1">
    <property type="entry name" value="DNA LIGASE 4"/>
    <property type="match status" value="1"/>
</dbReference>
<evidence type="ECO:0000259" key="21">
    <source>
        <dbReference type="PROSITE" id="PS50172"/>
    </source>
</evidence>
<keyword evidence="11" id="KW-0067">ATP-binding</keyword>
<dbReference type="InterPro" id="IPR036420">
    <property type="entry name" value="BRCT_dom_sf"/>
</dbReference>
<dbReference type="InterPro" id="IPR001357">
    <property type="entry name" value="BRCT_dom"/>
</dbReference>
<keyword evidence="6" id="KW-0436">Ligase</keyword>
<evidence type="ECO:0000256" key="11">
    <source>
        <dbReference type="ARBA" id="ARBA00022840"/>
    </source>
</evidence>
<evidence type="ECO:0000256" key="3">
    <source>
        <dbReference type="ARBA" id="ARBA00007572"/>
    </source>
</evidence>
<dbReference type="InterPro" id="IPR044125">
    <property type="entry name" value="Adenylation_DNA_ligase_IV"/>
</dbReference>
<keyword evidence="9" id="KW-0547">Nucleotide-binding</keyword>
<evidence type="ECO:0000259" key="20">
    <source>
        <dbReference type="PROSITE" id="PS50160"/>
    </source>
</evidence>
<evidence type="ECO:0000256" key="18">
    <source>
        <dbReference type="ARBA" id="ARBA00034003"/>
    </source>
</evidence>
<dbReference type="Pfam" id="PF01068">
    <property type="entry name" value="DNA_ligase_A_M"/>
    <property type="match status" value="1"/>
</dbReference>
<evidence type="ECO:0000256" key="2">
    <source>
        <dbReference type="ARBA" id="ARBA00004123"/>
    </source>
</evidence>
<protein>
    <recommendedName>
        <fullName evidence="5">DNA ligase 4</fullName>
        <ecNumber evidence="4">6.5.1.1</ecNumber>
    </recommendedName>
    <alternativeName>
        <fullName evidence="17">DNA ligase IV</fullName>
    </alternativeName>
    <alternativeName>
        <fullName evidence="16">Polydeoxyribonucleotide synthase [ATP] 4</fullName>
    </alternativeName>
</protein>
<dbReference type="InterPro" id="IPR012340">
    <property type="entry name" value="NA-bd_OB-fold"/>
</dbReference>
<dbReference type="NCBIfam" id="TIGR00574">
    <property type="entry name" value="dnl1"/>
    <property type="match status" value="1"/>
</dbReference>
<dbReference type="Gene3D" id="1.10.3260.10">
    <property type="entry name" value="DNA ligase, ATP-dependent, N-terminal domain"/>
    <property type="match status" value="1"/>
</dbReference>
<dbReference type="GO" id="GO:0071897">
    <property type="term" value="P:DNA biosynthetic process"/>
    <property type="evidence" value="ECO:0007669"/>
    <property type="project" value="InterPro"/>
</dbReference>
<dbReference type="InterPro" id="IPR012308">
    <property type="entry name" value="DNA_ligase_ATP-dep_N"/>
</dbReference>
<dbReference type="InterPro" id="IPR036599">
    <property type="entry name" value="DNA_ligase_N_sf"/>
</dbReference>
<dbReference type="PROSITE" id="PS50172">
    <property type="entry name" value="BRCT"/>
    <property type="match status" value="1"/>
</dbReference>
<keyword evidence="10" id="KW-0227">DNA damage</keyword>
<proteinExistence type="inferred from homology"/>
<dbReference type="GO" id="GO:0006310">
    <property type="term" value="P:DNA recombination"/>
    <property type="evidence" value="ECO:0007669"/>
    <property type="project" value="UniProtKB-KW"/>
</dbReference>
<dbReference type="GO" id="GO:0006297">
    <property type="term" value="P:nucleotide-excision repair, DNA gap filling"/>
    <property type="evidence" value="ECO:0007669"/>
    <property type="project" value="TreeGrafter"/>
</dbReference>
<dbReference type="Pfam" id="PF16589">
    <property type="entry name" value="BRCT_2"/>
    <property type="match status" value="1"/>
</dbReference>
<evidence type="ECO:0000256" key="17">
    <source>
        <dbReference type="ARBA" id="ARBA00031942"/>
    </source>
</evidence>
<comment type="similarity">
    <text evidence="3 19">Belongs to the ATP-dependent DNA ligase family.</text>
</comment>
<dbReference type="CDD" id="cd17722">
    <property type="entry name" value="BRCT_DNA_ligase_IV_rpt1"/>
    <property type="match status" value="1"/>
</dbReference>
<dbReference type="Gene3D" id="3.30.470.30">
    <property type="entry name" value="DNA ligase/mRNA capping enzyme"/>
    <property type="match status" value="1"/>
</dbReference>
<dbReference type="SUPFAM" id="SSF56091">
    <property type="entry name" value="DNA ligase/mRNA capping enzyme, catalytic domain"/>
    <property type="match status" value="1"/>
</dbReference>
<dbReference type="GO" id="GO:0046872">
    <property type="term" value="F:metal ion binding"/>
    <property type="evidence" value="ECO:0007669"/>
    <property type="project" value="UniProtKB-KW"/>
</dbReference>
<comment type="catalytic activity">
    <reaction evidence="18">
        <text>ATP + (deoxyribonucleotide)n-3'-hydroxyl + 5'-phospho-(deoxyribonucleotide)m = (deoxyribonucleotide)n+m + AMP + diphosphate.</text>
        <dbReference type="EC" id="6.5.1.1"/>
    </reaction>
</comment>
<evidence type="ECO:0000313" key="22">
    <source>
        <dbReference type="EMBL" id="RUS24844.1"/>
    </source>
</evidence>
<evidence type="ECO:0000313" key="23">
    <source>
        <dbReference type="Proteomes" id="UP000274822"/>
    </source>
</evidence>
<dbReference type="InterPro" id="IPR000977">
    <property type="entry name" value="DNA_ligase_ATP-dep"/>
</dbReference>
<evidence type="ECO:0000256" key="4">
    <source>
        <dbReference type="ARBA" id="ARBA00012727"/>
    </source>
</evidence>
<gene>
    <name evidence="22" type="ORF">BC938DRAFT_472998</name>
</gene>
<dbReference type="GO" id="GO:0006303">
    <property type="term" value="P:double-strand break repair via nonhomologous end joining"/>
    <property type="evidence" value="ECO:0007669"/>
    <property type="project" value="TreeGrafter"/>
</dbReference>
<keyword evidence="12" id="KW-0460">Magnesium</keyword>
<feature type="domain" description="BRCT" evidence="21">
    <location>
        <begin position="632"/>
        <end position="722"/>
    </location>
</feature>
<evidence type="ECO:0000256" key="1">
    <source>
        <dbReference type="ARBA" id="ARBA00001946"/>
    </source>
</evidence>
<dbReference type="PANTHER" id="PTHR45997">
    <property type="entry name" value="DNA LIGASE 4"/>
    <property type="match status" value="1"/>
</dbReference>
<keyword evidence="23" id="KW-1185">Reference proteome</keyword>
<comment type="cofactor">
    <cofactor evidence="1">
        <name>Mg(2+)</name>
        <dbReference type="ChEBI" id="CHEBI:18420"/>
    </cofactor>
</comment>
<dbReference type="CDD" id="cd07903">
    <property type="entry name" value="Adenylation_DNA_ligase_IV"/>
    <property type="match status" value="1"/>
</dbReference>
<comment type="caution">
    <text evidence="22">The sequence shown here is derived from an EMBL/GenBank/DDBJ whole genome shotgun (WGS) entry which is preliminary data.</text>
</comment>
<evidence type="ECO:0000256" key="16">
    <source>
        <dbReference type="ARBA" id="ARBA00030676"/>
    </source>
</evidence>
<comment type="subcellular location">
    <subcellularLocation>
        <location evidence="2">Nucleus</location>
    </subcellularLocation>
</comment>
<dbReference type="GO" id="GO:0003910">
    <property type="term" value="F:DNA ligase (ATP) activity"/>
    <property type="evidence" value="ECO:0007669"/>
    <property type="project" value="UniProtKB-EC"/>
</dbReference>
<dbReference type="GO" id="GO:0003677">
    <property type="term" value="F:DNA binding"/>
    <property type="evidence" value="ECO:0007669"/>
    <property type="project" value="InterPro"/>
</dbReference>
<dbReference type="GO" id="GO:0032807">
    <property type="term" value="C:DNA ligase IV complex"/>
    <property type="evidence" value="ECO:0007669"/>
    <property type="project" value="TreeGrafter"/>
</dbReference>
<dbReference type="PROSITE" id="PS50160">
    <property type="entry name" value="DNA_LIGASE_A3"/>
    <property type="match status" value="1"/>
</dbReference>
<name>A0A433Q4Z3_9FUNG</name>
<dbReference type="InterPro" id="IPR012310">
    <property type="entry name" value="DNA_ligase_ATP-dep_cent"/>
</dbReference>
<dbReference type="Proteomes" id="UP000274822">
    <property type="component" value="Unassembled WGS sequence"/>
</dbReference>
<keyword evidence="13" id="KW-0233">DNA recombination</keyword>
<organism evidence="22 23">
    <name type="scientific">Jimgerdemannia flammicorona</name>
    <dbReference type="NCBI Taxonomy" id="994334"/>
    <lineage>
        <taxon>Eukaryota</taxon>
        <taxon>Fungi</taxon>
        <taxon>Fungi incertae sedis</taxon>
        <taxon>Mucoromycota</taxon>
        <taxon>Mucoromycotina</taxon>
        <taxon>Endogonomycetes</taxon>
        <taxon>Endogonales</taxon>
        <taxon>Endogonaceae</taxon>
        <taxon>Jimgerdemannia</taxon>
    </lineage>
</organism>
<keyword evidence="7" id="KW-0479">Metal-binding</keyword>
<evidence type="ECO:0000256" key="10">
    <source>
        <dbReference type="ARBA" id="ARBA00022763"/>
    </source>
</evidence>
<evidence type="ECO:0000256" key="7">
    <source>
        <dbReference type="ARBA" id="ARBA00022723"/>
    </source>
</evidence>
<keyword evidence="8" id="KW-0677">Repeat</keyword>
<dbReference type="Pfam" id="PF04675">
    <property type="entry name" value="DNA_ligase_A_N"/>
    <property type="match status" value="1"/>
</dbReference>
<evidence type="ECO:0000256" key="5">
    <source>
        <dbReference type="ARBA" id="ARBA00022073"/>
    </source>
</evidence>
<dbReference type="SUPFAM" id="SSF52113">
    <property type="entry name" value="BRCT domain"/>
    <property type="match status" value="1"/>
</dbReference>
<dbReference type="CDD" id="cd07968">
    <property type="entry name" value="OBF_DNA_ligase_IV"/>
    <property type="match status" value="1"/>
</dbReference>
<dbReference type="AlphaFoldDB" id="A0A433Q4Z3"/>
<dbReference type="Gene3D" id="3.40.50.10190">
    <property type="entry name" value="BRCT domain"/>
    <property type="match status" value="1"/>
</dbReference>
<feature type="domain" description="ATP-dependent DNA ligase family profile" evidence="20">
    <location>
        <begin position="340"/>
        <end position="465"/>
    </location>
</feature>
<accession>A0A433Q4Z3</accession>
<evidence type="ECO:0000256" key="12">
    <source>
        <dbReference type="ARBA" id="ARBA00022842"/>
    </source>
</evidence>
<dbReference type="InterPro" id="IPR012309">
    <property type="entry name" value="DNA_ligase_ATP-dep_C"/>
</dbReference>
<dbReference type="SUPFAM" id="SSF50249">
    <property type="entry name" value="Nucleic acid-binding proteins"/>
    <property type="match status" value="1"/>
</dbReference>
<dbReference type="Gene3D" id="2.40.50.140">
    <property type="entry name" value="Nucleic acid-binding proteins"/>
    <property type="match status" value="1"/>
</dbReference>
<evidence type="ECO:0000256" key="14">
    <source>
        <dbReference type="ARBA" id="ARBA00023204"/>
    </source>
</evidence>
<sequence length="761" mass="86384">MTSASRDSPLFSDFCRLLESISARKGTDLKKQRLEKYVQEWRARYGDFFDAMRLLLPHLDKERTTYGMKEQVLAKTYVDVLGLGKDSEDANYLIHWRMPGKNKQYQKIVGDFASVAYEVIASRSTVIRGTMTVHDVNQQLDILSITSGRQQQRDIIRHFFVNYTADEQKWIIRVILKELKVGMSENSVLNVFHSDAFNLFNVCSSLHKVCVDLKDPFIRLSTNDIAIFYPIKPQLAHKELPQDVPKAMGGADKFYIQQKLDGERLQLHVKDGVFRYWSRKTTDYTHLYGANENEGTLTPYIYNCFHHKARSLILDGEMVAWDPIGEQYLPFGTLKSAALVIVFDIVYCNGTPIIEQPLSERVAILPKIITEKKGHLEILPHTEGSSVQDVVDELDKAVAARQEGIVIKNPSCTYAPGQRNKDWIKVKPDYVDSLGDDVDVLIIGGIYGTGRRGDRLSHFMCAIKDNNVPLGSEPRYLSFCKFGTGYSMAQLAEFNQILKDPEPYNAQKQPSWLVHPPRSTEKPDVIFRPENSMVVQVKASEITPTVQYSAAYTLRFPRFVKIRHDKGWEDCMTVAEMMELRRSAAGRLASRKLTETDLLSAGKKKKTAGPRKTITYSFLPNQLGADSSKVQKVSGLFDDMNFAVIDGDDMHSKTDLEVMIKSHGGNYYQDESAAENVRVIAGQTKVRVRGLINRGTLDIIKPQWILDCVKAQDVVPLQPKYMLFTTAKTKEIFCKTLDQWGDSYTEELTDAGFREVRGSRT</sequence>
<evidence type="ECO:0000256" key="9">
    <source>
        <dbReference type="ARBA" id="ARBA00022741"/>
    </source>
</evidence>
<evidence type="ECO:0000256" key="13">
    <source>
        <dbReference type="ARBA" id="ARBA00023172"/>
    </source>
</evidence>
<dbReference type="EC" id="6.5.1.1" evidence="4"/>
<dbReference type="Pfam" id="PF04679">
    <property type="entry name" value="DNA_ligase_A_C"/>
    <property type="match status" value="1"/>
</dbReference>